<evidence type="ECO:0000313" key="1">
    <source>
        <dbReference type="EMBL" id="UWU13988.1"/>
    </source>
</evidence>
<organism evidence="1 2">
    <name type="scientific">Rhizobium sullae</name>
    <name type="common">Rhizobium hedysari</name>
    <dbReference type="NCBI Taxonomy" id="50338"/>
    <lineage>
        <taxon>Bacteria</taxon>
        <taxon>Pseudomonadati</taxon>
        <taxon>Pseudomonadota</taxon>
        <taxon>Alphaproteobacteria</taxon>
        <taxon>Hyphomicrobiales</taxon>
        <taxon>Rhizobiaceae</taxon>
        <taxon>Rhizobium/Agrobacterium group</taxon>
        <taxon>Rhizobium</taxon>
    </lineage>
</organism>
<dbReference type="Proteomes" id="UP001060123">
    <property type="component" value="Chromosome"/>
</dbReference>
<gene>
    <name evidence="1" type="ORF">N2599_17965</name>
</gene>
<name>A0ABY5XJ85_RHISU</name>
<dbReference type="RefSeq" id="WP_156915325.1">
    <property type="nucleotide sequence ID" value="NZ_CP104143.1"/>
</dbReference>
<proteinExistence type="predicted"/>
<evidence type="ECO:0000313" key="2">
    <source>
        <dbReference type="Proteomes" id="UP001060123"/>
    </source>
</evidence>
<keyword evidence="2" id="KW-1185">Reference proteome</keyword>
<dbReference type="EMBL" id="CP104143">
    <property type="protein sequence ID" value="UWU13988.1"/>
    <property type="molecule type" value="Genomic_DNA"/>
</dbReference>
<protein>
    <submittedName>
        <fullName evidence="1">Uncharacterized protein</fullName>
    </submittedName>
</protein>
<reference evidence="1" key="1">
    <citation type="submission" date="2022-09" db="EMBL/GenBank/DDBJ databases">
        <title>Australian commercial rhizobial inoculants.</title>
        <authorList>
            <person name="Kohlmeier M.G."/>
            <person name="O'Hara G.W."/>
            <person name="Colombi E."/>
            <person name="Ramsay J.P."/>
            <person name="Terpolilli J."/>
        </authorList>
    </citation>
    <scope>NUCLEOTIDE SEQUENCE</scope>
    <source>
        <strain evidence="1">WSM1592</strain>
    </source>
</reference>
<accession>A0ABY5XJ85</accession>
<sequence>MGQTAEEDLQPIRSLGGDQAAVDAAIARNILHEELGQFEGRSRSTISTTPLGIA</sequence>